<organism evidence="1 2">
    <name type="scientific">Nonomuraea maritima</name>
    <dbReference type="NCBI Taxonomy" id="683260"/>
    <lineage>
        <taxon>Bacteria</taxon>
        <taxon>Bacillati</taxon>
        <taxon>Actinomycetota</taxon>
        <taxon>Actinomycetes</taxon>
        <taxon>Streptosporangiales</taxon>
        <taxon>Streptosporangiaceae</taxon>
        <taxon>Nonomuraea</taxon>
    </lineage>
</organism>
<name>A0A1G8S9G8_9ACTN</name>
<dbReference type="InterPro" id="IPR036514">
    <property type="entry name" value="SGNH_hydro_sf"/>
</dbReference>
<dbReference type="Proteomes" id="UP000198683">
    <property type="component" value="Unassembled WGS sequence"/>
</dbReference>
<dbReference type="AlphaFoldDB" id="A0A1G8S9G8"/>
<evidence type="ECO:0000313" key="1">
    <source>
        <dbReference type="EMBL" id="SDJ25827.1"/>
    </source>
</evidence>
<accession>A0A1G8S9G8</accession>
<dbReference type="RefSeq" id="WP_090758601.1">
    <property type="nucleotide sequence ID" value="NZ_FNFB01000001.1"/>
</dbReference>
<protein>
    <submittedName>
        <fullName evidence="1">Uncharacterized protein</fullName>
    </submittedName>
</protein>
<proteinExistence type="predicted"/>
<evidence type="ECO:0000313" key="2">
    <source>
        <dbReference type="Proteomes" id="UP000198683"/>
    </source>
</evidence>
<sequence length="90" mass="9566">MVSLDTTLRTAALAAKALHVNARFVSPYQRPGVLDPAFKGHSLCESAPTYYRGFDALAEGEEGPEAVFHLNASGQAALAEPVQRKVPALT</sequence>
<gene>
    <name evidence="1" type="ORF">SAMN05421874_101223</name>
</gene>
<keyword evidence="2" id="KW-1185">Reference proteome</keyword>
<reference evidence="1 2" key="1">
    <citation type="submission" date="2016-10" db="EMBL/GenBank/DDBJ databases">
        <authorList>
            <person name="de Groot N.N."/>
        </authorList>
    </citation>
    <scope>NUCLEOTIDE SEQUENCE [LARGE SCALE GENOMIC DNA]</scope>
    <source>
        <strain evidence="1 2">CGMCC 4.5681</strain>
    </source>
</reference>
<dbReference type="STRING" id="683260.SAMN05421874_101223"/>
<dbReference type="Gene3D" id="3.40.50.1110">
    <property type="entry name" value="SGNH hydrolase"/>
    <property type="match status" value="1"/>
</dbReference>
<dbReference type="EMBL" id="FNFB01000001">
    <property type="protein sequence ID" value="SDJ25827.1"/>
    <property type="molecule type" value="Genomic_DNA"/>
</dbReference>
<dbReference type="OrthoDB" id="5503950at2"/>